<sequence length="151" mass="16382">MSKIESLSIGENSEVVINFTLTLADGTVVDASEENEPMQLRMGDGSLIDGLEQTLYGMKVGDHQCVSINPRDGFGFPDETNFHEMSRSEFDQDINLEPGLIIGFSTPAGDEIPGTIKEIKGDTVLVDFNHPLAGHEIIFEVEVLSVGRGEA</sequence>
<dbReference type="SUPFAM" id="SSF54534">
    <property type="entry name" value="FKBP-like"/>
    <property type="match status" value="1"/>
</dbReference>
<dbReference type="Pfam" id="PF00254">
    <property type="entry name" value="FKBP_C"/>
    <property type="match status" value="1"/>
</dbReference>
<keyword evidence="4" id="KW-0697">Rotamase</keyword>
<name>A0A3B1ANW9_9ZZZZ</name>
<dbReference type="InterPro" id="IPR048261">
    <property type="entry name" value="SlpA/SlyD-like_ins_sf"/>
</dbReference>
<dbReference type="InterPro" id="IPR001179">
    <property type="entry name" value="PPIase_FKBP_dom"/>
</dbReference>
<dbReference type="PROSITE" id="PS50059">
    <property type="entry name" value="FKBP_PPIASE"/>
    <property type="match status" value="1"/>
</dbReference>
<evidence type="ECO:0000313" key="7">
    <source>
        <dbReference type="EMBL" id="VAX07639.1"/>
    </source>
</evidence>
<dbReference type="EMBL" id="UOFY01000020">
    <property type="protein sequence ID" value="VAX07639.1"/>
    <property type="molecule type" value="Genomic_DNA"/>
</dbReference>
<dbReference type="AlphaFoldDB" id="A0A3B1ANW9"/>
<keyword evidence="5 7" id="KW-0413">Isomerase</keyword>
<evidence type="ECO:0000256" key="4">
    <source>
        <dbReference type="ARBA" id="ARBA00023110"/>
    </source>
</evidence>
<dbReference type="Gene3D" id="2.40.10.330">
    <property type="match status" value="1"/>
</dbReference>
<accession>A0A3B1ANW9</accession>
<evidence type="ECO:0000256" key="2">
    <source>
        <dbReference type="ARBA" id="ARBA00006577"/>
    </source>
</evidence>
<organism evidence="7">
    <name type="scientific">hydrothermal vent metagenome</name>
    <dbReference type="NCBI Taxonomy" id="652676"/>
    <lineage>
        <taxon>unclassified sequences</taxon>
        <taxon>metagenomes</taxon>
        <taxon>ecological metagenomes</taxon>
    </lineage>
</organism>
<dbReference type="NCBIfam" id="NF011676">
    <property type="entry name" value="PRK15095.1"/>
    <property type="match status" value="1"/>
</dbReference>
<dbReference type="InterPro" id="IPR046357">
    <property type="entry name" value="PPIase_dom_sf"/>
</dbReference>
<comment type="similarity">
    <text evidence="2">Belongs to the FKBP-type PPIase family.</text>
</comment>
<evidence type="ECO:0000259" key="6">
    <source>
        <dbReference type="PROSITE" id="PS50059"/>
    </source>
</evidence>
<reference evidence="7" key="1">
    <citation type="submission" date="2018-06" db="EMBL/GenBank/DDBJ databases">
        <authorList>
            <person name="Zhirakovskaya E."/>
        </authorList>
    </citation>
    <scope>NUCLEOTIDE SEQUENCE</scope>
</reference>
<feature type="domain" description="PPIase FKBP-type" evidence="6">
    <location>
        <begin position="12"/>
        <end position="75"/>
    </location>
</feature>
<dbReference type="PANTHER" id="PTHR47861">
    <property type="entry name" value="FKBP-TYPE PEPTIDYL-PROLYL CIS-TRANS ISOMERASE SLYD"/>
    <property type="match status" value="1"/>
</dbReference>
<evidence type="ECO:0000256" key="1">
    <source>
        <dbReference type="ARBA" id="ARBA00000971"/>
    </source>
</evidence>
<dbReference type="Gene3D" id="3.10.50.40">
    <property type="match status" value="1"/>
</dbReference>
<dbReference type="PANTHER" id="PTHR47861:SF4">
    <property type="entry name" value="FKBP-TYPE 16 KDA PEPTIDYL-PROLYL CIS-TRANS ISOMERASE"/>
    <property type="match status" value="1"/>
</dbReference>
<gene>
    <name evidence="7" type="ORF">MNBD_GAMMA25-987</name>
</gene>
<evidence type="ECO:0000256" key="5">
    <source>
        <dbReference type="ARBA" id="ARBA00023235"/>
    </source>
</evidence>
<protein>
    <recommendedName>
        <fullName evidence="3">peptidylprolyl isomerase</fullName>
        <ecNumber evidence="3">5.2.1.8</ecNumber>
    </recommendedName>
</protein>
<comment type="catalytic activity">
    <reaction evidence="1">
        <text>[protein]-peptidylproline (omega=180) = [protein]-peptidylproline (omega=0)</text>
        <dbReference type="Rhea" id="RHEA:16237"/>
        <dbReference type="Rhea" id="RHEA-COMP:10747"/>
        <dbReference type="Rhea" id="RHEA-COMP:10748"/>
        <dbReference type="ChEBI" id="CHEBI:83833"/>
        <dbReference type="ChEBI" id="CHEBI:83834"/>
        <dbReference type="EC" id="5.2.1.8"/>
    </reaction>
</comment>
<dbReference type="EC" id="5.2.1.8" evidence="3"/>
<evidence type="ECO:0000256" key="3">
    <source>
        <dbReference type="ARBA" id="ARBA00013194"/>
    </source>
</evidence>
<proteinExistence type="inferred from homology"/>
<dbReference type="GO" id="GO:0003755">
    <property type="term" value="F:peptidyl-prolyl cis-trans isomerase activity"/>
    <property type="evidence" value="ECO:0007669"/>
    <property type="project" value="UniProtKB-KW"/>
</dbReference>